<keyword evidence="1" id="KW-0812">Transmembrane</keyword>
<sequence>MKLRVFRNLLALLFLAVLAGVYFINPDAMSWTLFISVIIVYTVFEMVISFIIAGNRSEDDDYRNPEV</sequence>
<evidence type="ECO:0000313" key="2">
    <source>
        <dbReference type="EMBL" id="SDL01335.1"/>
    </source>
</evidence>
<evidence type="ECO:0000256" key="1">
    <source>
        <dbReference type="SAM" id="Phobius"/>
    </source>
</evidence>
<feature type="transmembrane region" description="Helical" evidence="1">
    <location>
        <begin position="33"/>
        <end position="53"/>
    </location>
</feature>
<reference evidence="3" key="1">
    <citation type="submission" date="2016-10" db="EMBL/GenBank/DDBJ databases">
        <authorList>
            <person name="Varghese N."/>
            <person name="Submissions S."/>
        </authorList>
    </citation>
    <scope>NUCLEOTIDE SEQUENCE [LARGE SCALE GENOMIC DNA]</scope>
    <source>
        <strain evidence="3">CGMCC 1.8895</strain>
    </source>
</reference>
<dbReference type="AlphaFoldDB" id="A0A1G9GLE9"/>
<evidence type="ECO:0000313" key="3">
    <source>
        <dbReference type="Proteomes" id="UP000199008"/>
    </source>
</evidence>
<keyword evidence="3" id="KW-1185">Reference proteome</keyword>
<proteinExistence type="predicted"/>
<dbReference type="EMBL" id="FNFY01000018">
    <property type="protein sequence ID" value="SDL01335.1"/>
    <property type="molecule type" value="Genomic_DNA"/>
</dbReference>
<organism evidence="2 3">
    <name type="scientific">Lacicoccus qingdaonensis</name>
    <dbReference type="NCBI Taxonomy" id="576118"/>
    <lineage>
        <taxon>Bacteria</taxon>
        <taxon>Bacillati</taxon>
        <taxon>Bacillota</taxon>
        <taxon>Bacilli</taxon>
        <taxon>Bacillales</taxon>
        <taxon>Salinicoccaceae</taxon>
        <taxon>Lacicoccus</taxon>
    </lineage>
</organism>
<keyword evidence="1" id="KW-0472">Membrane</keyword>
<dbReference type="Proteomes" id="UP000199008">
    <property type="component" value="Unassembled WGS sequence"/>
</dbReference>
<accession>A0A1G9GLE9</accession>
<protein>
    <submittedName>
        <fullName evidence="2">Uncharacterized protein</fullName>
    </submittedName>
</protein>
<keyword evidence="1" id="KW-1133">Transmembrane helix</keyword>
<gene>
    <name evidence="2" type="ORF">SAMN05216216_1181</name>
</gene>
<name>A0A1G9GLE9_9BACL</name>